<proteinExistence type="predicted"/>
<reference evidence="1" key="1">
    <citation type="journal article" date="2015" name="Front. Microbiol.">
        <title>Combining genomic sequencing methods to explore viral diversity and reveal potential virus-host interactions.</title>
        <authorList>
            <person name="Chow C.E."/>
            <person name="Winget D.M."/>
            <person name="White R.A.III."/>
            <person name="Hallam S.J."/>
            <person name="Suttle C.A."/>
        </authorList>
    </citation>
    <scope>NUCLEOTIDE SEQUENCE</scope>
    <source>
        <strain evidence="1">H4084972</strain>
    </source>
</reference>
<dbReference type="EMBL" id="KR029592">
    <property type="protein sequence ID" value="AKH47373.1"/>
    <property type="molecule type" value="Genomic_DNA"/>
</dbReference>
<sequence>MKQLYIMQYFQNINHSGRAEVGIYAKSWEEAYKILEKWLIKKKNPNYRGVNA</sequence>
<accession>A0A0F7L725</accession>
<reference evidence="1" key="2">
    <citation type="submission" date="2015-03" db="EMBL/GenBank/DDBJ databases">
        <authorList>
            <person name="Chow C.-E.T."/>
            <person name="Winget D.M."/>
            <person name="White R.A.III."/>
            <person name="Hallam S.J."/>
            <person name="Suttle C.A."/>
        </authorList>
    </citation>
    <scope>NUCLEOTIDE SEQUENCE</scope>
    <source>
        <strain evidence="1">H4084972</strain>
    </source>
</reference>
<protein>
    <submittedName>
        <fullName evidence="1">Uncharacterized protein</fullName>
    </submittedName>
</protein>
<evidence type="ECO:0000313" key="1">
    <source>
        <dbReference type="EMBL" id="AKH47373.1"/>
    </source>
</evidence>
<organism evidence="1">
    <name type="scientific">uncultured marine virus</name>
    <dbReference type="NCBI Taxonomy" id="186617"/>
    <lineage>
        <taxon>Viruses</taxon>
        <taxon>environmental samples</taxon>
    </lineage>
</organism>
<name>A0A0F7L725_9VIRU</name>